<gene>
    <name evidence="3" type="ORF">GCM10023169_30390</name>
</gene>
<dbReference type="SMART" id="SM00822">
    <property type="entry name" value="PKS_KR"/>
    <property type="match status" value="1"/>
</dbReference>
<dbReference type="Gene3D" id="3.40.50.720">
    <property type="entry name" value="NAD(P)-binding Rossmann-like Domain"/>
    <property type="match status" value="1"/>
</dbReference>
<dbReference type="Proteomes" id="UP001500622">
    <property type="component" value="Unassembled WGS sequence"/>
</dbReference>
<name>A0ABP8LGF5_9MICO</name>
<evidence type="ECO:0000259" key="2">
    <source>
        <dbReference type="SMART" id="SM00822"/>
    </source>
</evidence>
<comment type="caution">
    <text evidence="3">The sequence shown here is derived from an EMBL/GenBank/DDBJ whole genome shotgun (WGS) entry which is preliminary data.</text>
</comment>
<dbReference type="InterPro" id="IPR002347">
    <property type="entry name" value="SDR_fam"/>
</dbReference>
<evidence type="ECO:0000313" key="3">
    <source>
        <dbReference type="EMBL" id="GAA4428834.1"/>
    </source>
</evidence>
<dbReference type="InterPro" id="IPR036291">
    <property type="entry name" value="NAD(P)-bd_dom_sf"/>
</dbReference>
<proteinExistence type="inferred from homology"/>
<sequence length="252" mass="25503">MNFSGKTVVVTGAGAGIGRATALLLARLGASVVVNSREGSGRGGDTVDRIVADGGRAVLAAGDVEDSRACDAAVETALSHFGRLDVLVNNAGLAVPGTVETTPEDDVDRMLAVNVKGTVLMSRAAMPALREAGGVIVNVGSVAAIKGHKDRAVYAASKGAVVAMTKSMAVDHVAEGVRVNCVCPGTTLTPALESKIRDAQDPVAMEAQLIGRQPLGRLGTPEEIAHAIAYAASQEAAFMTGSVVVIDGGMTM</sequence>
<dbReference type="PRINTS" id="PR00080">
    <property type="entry name" value="SDRFAMILY"/>
</dbReference>
<dbReference type="PANTHER" id="PTHR42760:SF122">
    <property type="entry name" value="NAD(P)-BINDING PROTEIN"/>
    <property type="match status" value="1"/>
</dbReference>
<accession>A0ABP8LGF5</accession>
<reference evidence="4" key="1">
    <citation type="journal article" date="2019" name="Int. J. Syst. Evol. Microbiol.">
        <title>The Global Catalogue of Microorganisms (GCM) 10K type strain sequencing project: providing services to taxonomists for standard genome sequencing and annotation.</title>
        <authorList>
            <consortium name="The Broad Institute Genomics Platform"/>
            <consortium name="The Broad Institute Genome Sequencing Center for Infectious Disease"/>
            <person name="Wu L."/>
            <person name="Ma J."/>
        </authorList>
    </citation>
    <scope>NUCLEOTIDE SEQUENCE [LARGE SCALE GENOMIC DNA]</scope>
    <source>
        <strain evidence="4">JCM 17810</strain>
    </source>
</reference>
<dbReference type="InterPro" id="IPR057326">
    <property type="entry name" value="KR_dom"/>
</dbReference>
<organism evidence="3 4">
    <name type="scientific">Georgenia halophila</name>
    <dbReference type="NCBI Taxonomy" id="620889"/>
    <lineage>
        <taxon>Bacteria</taxon>
        <taxon>Bacillati</taxon>
        <taxon>Actinomycetota</taxon>
        <taxon>Actinomycetes</taxon>
        <taxon>Micrococcales</taxon>
        <taxon>Bogoriellaceae</taxon>
        <taxon>Georgenia</taxon>
    </lineage>
</organism>
<dbReference type="EMBL" id="BAABGN010000012">
    <property type="protein sequence ID" value="GAA4428834.1"/>
    <property type="molecule type" value="Genomic_DNA"/>
</dbReference>
<comment type="similarity">
    <text evidence="1">Belongs to the short-chain dehydrogenases/reductases (SDR) family.</text>
</comment>
<evidence type="ECO:0000256" key="1">
    <source>
        <dbReference type="ARBA" id="ARBA00006484"/>
    </source>
</evidence>
<keyword evidence="4" id="KW-1185">Reference proteome</keyword>
<dbReference type="NCBIfam" id="NF005559">
    <property type="entry name" value="PRK07231.1"/>
    <property type="match status" value="1"/>
</dbReference>
<dbReference type="SUPFAM" id="SSF51735">
    <property type="entry name" value="NAD(P)-binding Rossmann-fold domains"/>
    <property type="match status" value="1"/>
</dbReference>
<dbReference type="Pfam" id="PF13561">
    <property type="entry name" value="adh_short_C2"/>
    <property type="match status" value="1"/>
</dbReference>
<evidence type="ECO:0000313" key="4">
    <source>
        <dbReference type="Proteomes" id="UP001500622"/>
    </source>
</evidence>
<feature type="domain" description="Ketoreductase" evidence="2">
    <location>
        <begin position="6"/>
        <end position="195"/>
    </location>
</feature>
<dbReference type="PANTHER" id="PTHR42760">
    <property type="entry name" value="SHORT-CHAIN DEHYDROGENASES/REDUCTASES FAMILY MEMBER"/>
    <property type="match status" value="1"/>
</dbReference>
<dbReference type="PRINTS" id="PR00081">
    <property type="entry name" value="GDHRDH"/>
</dbReference>
<dbReference type="CDD" id="cd05233">
    <property type="entry name" value="SDR_c"/>
    <property type="match status" value="1"/>
</dbReference>
<dbReference type="InterPro" id="IPR020904">
    <property type="entry name" value="Sc_DH/Rdtase_CS"/>
</dbReference>
<protein>
    <submittedName>
        <fullName evidence="3">Glucose 1-dehydrogenase</fullName>
    </submittedName>
</protein>
<dbReference type="PROSITE" id="PS00061">
    <property type="entry name" value="ADH_SHORT"/>
    <property type="match status" value="1"/>
</dbReference>